<keyword evidence="12" id="KW-0282">Flagellum</keyword>
<evidence type="ECO:0000256" key="7">
    <source>
        <dbReference type="ARBA" id="ARBA00022795"/>
    </source>
</evidence>
<evidence type="ECO:0000256" key="8">
    <source>
        <dbReference type="ARBA" id="ARBA00022927"/>
    </source>
</evidence>
<dbReference type="Proteomes" id="UP000063387">
    <property type="component" value="Chromosome"/>
</dbReference>
<dbReference type="PANTHER" id="PTHR34982">
    <property type="entry name" value="YOP PROTEINS TRANSLOCATION PROTEIN L"/>
    <property type="match status" value="1"/>
</dbReference>
<protein>
    <recommendedName>
        <fullName evidence="4">Flagellar assembly protein FliH</fullName>
    </recommendedName>
</protein>
<dbReference type="Pfam" id="PF02108">
    <property type="entry name" value="FliH"/>
    <property type="match status" value="1"/>
</dbReference>
<dbReference type="GO" id="GO:0044781">
    <property type="term" value="P:bacterial-type flagellum organization"/>
    <property type="evidence" value="ECO:0007669"/>
    <property type="project" value="UniProtKB-KW"/>
</dbReference>
<evidence type="ECO:0000259" key="11">
    <source>
        <dbReference type="Pfam" id="PF02108"/>
    </source>
</evidence>
<reference evidence="12 13" key="2">
    <citation type="submission" date="2016-02" db="EMBL/GenBank/DDBJ databases">
        <authorList>
            <person name="Wen L."/>
            <person name="He K."/>
            <person name="Yang H."/>
        </authorList>
    </citation>
    <scope>NUCLEOTIDE SEQUENCE [LARGE SCALE GENOMIC DNA]</scope>
    <source>
        <strain evidence="12 13">AGD 8-3</strain>
    </source>
</reference>
<dbReference type="KEGG" id="hco:LOKO_03668"/>
<keyword evidence="5" id="KW-0813">Transport</keyword>
<evidence type="ECO:0000256" key="2">
    <source>
        <dbReference type="ARBA" id="ARBA00004496"/>
    </source>
</evidence>
<keyword evidence="12" id="KW-0966">Cell projection</keyword>
<comment type="subcellular location">
    <subcellularLocation>
        <location evidence="2">Cytoplasm</location>
    </subcellularLocation>
</comment>
<feature type="region of interest" description="Disordered" evidence="10">
    <location>
        <begin position="67"/>
        <end position="90"/>
    </location>
</feature>
<sequence>MSDRSPSPPEQSASWRRWQMGELQDEKRRSEAERAAKPAEDHARQERFRRQAELKALREKTLREARDEGFKAGFDEGRAQGHAQGLEEGRREAERELKLLTREVLAPLKPLAEQFSEALAVLDEEVANDMVELALATGRQLAGEALKARPRQVLELVRALLHTDPPLTGQQRLWLHPLDHKLVEQHLGQELGAAGWKLQPDDQLSRGGCRVTSASGELDATWESRWQAVKAQVRRRRPATPAAEDEQE</sequence>
<dbReference type="GO" id="GO:0009288">
    <property type="term" value="C:bacterial-type flagellum"/>
    <property type="evidence" value="ECO:0007669"/>
    <property type="project" value="InterPro"/>
</dbReference>
<dbReference type="GO" id="GO:0071973">
    <property type="term" value="P:bacterial-type flagellum-dependent cell motility"/>
    <property type="evidence" value="ECO:0007669"/>
    <property type="project" value="InterPro"/>
</dbReference>
<dbReference type="PRINTS" id="PR01003">
    <property type="entry name" value="FLGFLIH"/>
</dbReference>
<comment type="similarity">
    <text evidence="3">Belongs to the FliH family.</text>
</comment>
<dbReference type="RefSeq" id="WP_066452066.1">
    <property type="nucleotide sequence ID" value="NZ_CP014226.1"/>
</dbReference>
<feature type="compositionally biased region" description="Basic and acidic residues" evidence="10">
    <location>
        <begin position="24"/>
        <end position="51"/>
    </location>
</feature>
<keyword evidence="8" id="KW-0653">Protein transport</keyword>
<dbReference type="OrthoDB" id="6415116at2"/>
<feature type="domain" description="Flagellar assembly protein FliH/Type III secretion system HrpE" evidence="11">
    <location>
        <begin position="104"/>
        <end position="228"/>
    </location>
</feature>
<dbReference type="GO" id="GO:0003774">
    <property type="term" value="F:cytoskeletal motor activity"/>
    <property type="evidence" value="ECO:0007669"/>
    <property type="project" value="InterPro"/>
</dbReference>
<evidence type="ECO:0000256" key="5">
    <source>
        <dbReference type="ARBA" id="ARBA00022448"/>
    </source>
</evidence>
<feature type="region of interest" description="Disordered" evidence="10">
    <location>
        <begin position="1"/>
        <end position="51"/>
    </location>
</feature>
<keyword evidence="9" id="KW-1006">Bacterial flagellum protein export</keyword>
<dbReference type="EMBL" id="CP014226">
    <property type="protein sequence ID" value="AMD02708.1"/>
    <property type="molecule type" value="Genomic_DNA"/>
</dbReference>
<gene>
    <name evidence="12" type="primary">fliH</name>
    <name evidence="12" type="ORF">LOKO_03668</name>
</gene>
<dbReference type="PATRIC" id="fig|507626.3.peg.3669"/>
<proteinExistence type="inferred from homology"/>
<evidence type="ECO:0000256" key="1">
    <source>
        <dbReference type="ARBA" id="ARBA00003041"/>
    </source>
</evidence>
<dbReference type="GO" id="GO:0015031">
    <property type="term" value="P:protein transport"/>
    <property type="evidence" value="ECO:0007669"/>
    <property type="project" value="UniProtKB-KW"/>
</dbReference>
<evidence type="ECO:0000313" key="12">
    <source>
        <dbReference type="EMBL" id="AMD02708.1"/>
    </source>
</evidence>
<name>A0A125R0T8_9GAMM</name>
<dbReference type="InterPro" id="IPR051472">
    <property type="entry name" value="T3SS_Stator/FliH"/>
</dbReference>
<evidence type="ECO:0000256" key="6">
    <source>
        <dbReference type="ARBA" id="ARBA00022490"/>
    </source>
</evidence>
<dbReference type="GO" id="GO:0005829">
    <property type="term" value="C:cytosol"/>
    <property type="evidence" value="ECO:0007669"/>
    <property type="project" value="TreeGrafter"/>
</dbReference>
<evidence type="ECO:0000256" key="3">
    <source>
        <dbReference type="ARBA" id="ARBA00006602"/>
    </source>
</evidence>
<reference evidence="12 13" key="1">
    <citation type="journal article" date="2016" name="Genome Announc.">
        <title>Draft Genome Sequence of 'Halomonas chromatireducens' Strain AGD 8-3, a Haloalkaliphilic Chromate- and Selenite-Reducing Gammaproteobacterium.</title>
        <authorList>
            <person name="Sharko F.S."/>
            <person name="Shapovalova A.A."/>
            <person name="Tsygankova S.V."/>
            <person name="Komova A.V."/>
            <person name="Boulygina E.S."/>
            <person name="Teslyuk A.B."/>
            <person name="Gotovtsev P.M."/>
            <person name="Namsaraev Z.B."/>
            <person name="Khijniak T.V."/>
            <person name="Nedoluzhko A.V."/>
            <person name="Vasilov R.G."/>
        </authorList>
    </citation>
    <scope>NUCLEOTIDE SEQUENCE [LARGE SCALE GENOMIC DNA]</scope>
    <source>
        <strain evidence="12 13">AGD 8-3</strain>
    </source>
</reference>
<dbReference type="InterPro" id="IPR000563">
    <property type="entry name" value="Flag_FliH"/>
</dbReference>
<evidence type="ECO:0000256" key="9">
    <source>
        <dbReference type="ARBA" id="ARBA00023225"/>
    </source>
</evidence>
<keyword evidence="6" id="KW-0963">Cytoplasm</keyword>
<keyword evidence="12" id="KW-0969">Cilium</keyword>
<evidence type="ECO:0000313" key="13">
    <source>
        <dbReference type="Proteomes" id="UP000063387"/>
    </source>
</evidence>
<dbReference type="STRING" id="507626.LOKO_03668"/>
<keyword evidence="13" id="KW-1185">Reference proteome</keyword>
<evidence type="ECO:0000256" key="4">
    <source>
        <dbReference type="ARBA" id="ARBA00016507"/>
    </source>
</evidence>
<organism evidence="12 13">
    <name type="scientific">Halomonas chromatireducens</name>
    <dbReference type="NCBI Taxonomy" id="507626"/>
    <lineage>
        <taxon>Bacteria</taxon>
        <taxon>Pseudomonadati</taxon>
        <taxon>Pseudomonadota</taxon>
        <taxon>Gammaproteobacteria</taxon>
        <taxon>Oceanospirillales</taxon>
        <taxon>Halomonadaceae</taxon>
        <taxon>Halomonas</taxon>
    </lineage>
</organism>
<dbReference type="InterPro" id="IPR018035">
    <property type="entry name" value="Flagellar_FliH/T3SS_HrpE"/>
</dbReference>
<dbReference type="PANTHER" id="PTHR34982:SF1">
    <property type="entry name" value="FLAGELLAR ASSEMBLY PROTEIN FLIH"/>
    <property type="match status" value="1"/>
</dbReference>
<comment type="function">
    <text evidence="1">Needed for flagellar regrowth and assembly.</text>
</comment>
<accession>A0A125R0T8</accession>
<keyword evidence="7" id="KW-1005">Bacterial flagellum biogenesis</keyword>
<dbReference type="AlphaFoldDB" id="A0A125R0T8"/>
<evidence type="ECO:0000256" key="10">
    <source>
        <dbReference type="SAM" id="MobiDB-lite"/>
    </source>
</evidence>